<feature type="repeat" description="Solcar" evidence="4">
    <location>
        <begin position="250"/>
        <end position="337"/>
    </location>
</feature>
<dbReference type="VEuPathDB" id="TriTrypDB:TM35_000341520"/>
<dbReference type="PANTHER" id="PTHR46080:SF18">
    <property type="entry name" value="MITOCHONDRIAL SUBSTRATE CARRIER FAMILY PROTEIN J"/>
    <property type="match status" value="1"/>
</dbReference>
<dbReference type="GeneID" id="39988830"/>
<reference evidence="7 8" key="1">
    <citation type="submission" date="2017-03" db="EMBL/GenBank/DDBJ databases">
        <title>An alternative strategy for trypanosome survival in the mammalian bloodstream revealed through genome and transcriptome analysis of the ubiquitous bovine parasite Trypanosoma (Megatrypanum) theileri.</title>
        <authorList>
            <person name="Kelly S."/>
            <person name="Ivens A."/>
            <person name="Mott A."/>
            <person name="O'Neill E."/>
            <person name="Emms D."/>
            <person name="Macleod O."/>
            <person name="Voorheis P."/>
            <person name="Matthews J."/>
            <person name="Matthews K."/>
            <person name="Carrington M."/>
        </authorList>
    </citation>
    <scope>NUCLEOTIDE SEQUENCE [LARGE SCALE GENOMIC DNA]</scope>
    <source>
        <strain evidence="7">Edinburgh</strain>
    </source>
</reference>
<evidence type="ECO:0008006" key="9">
    <source>
        <dbReference type="Google" id="ProtNLM"/>
    </source>
</evidence>
<dbReference type="Pfam" id="PF00153">
    <property type="entry name" value="Mito_carr"/>
    <property type="match status" value="3"/>
</dbReference>
<feature type="transmembrane region" description="Helical" evidence="6">
    <location>
        <begin position="252"/>
        <end position="274"/>
    </location>
</feature>
<proteinExistence type="inferred from homology"/>
<dbReference type="InterPro" id="IPR018108">
    <property type="entry name" value="MCP_transmembrane"/>
</dbReference>
<evidence type="ECO:0000256" key="5">
    <source>
        <dbReference type="RuleBase" id="RU000488"/>
    </source>
</evidence>
<evidence type="ECO:0000256" key="4">
    <source>
        <dbReference type="PROSITE-ProRule" id="PRU00282"/>
    </source>
</evidence>
<dbReference type="InterPro" id="IPR023395">
    <property type="entry name" value="MCP_dom_sf"/>
</dbReference>
<keyword evidence="2 4" id="KW-0812">Transmembrane</keyword>
<evidence type="ECO:0000256" key="6">
    <source>
        <dbReference type="SAM" id="Phobius"/>
    </source>
</evidence>
<keyword evidence="6" id="KW-1133">Transmembrane helix</keyword>
<dbReference type="SUPFAM" id="SSF103506">
    <property type="entry name" value="Mitochondrial carrier"/>
    <property type="match status" value="1"/>
</dbReference>
<dbReference type="PROSITE" id="PS50920">
    <property type="entry name" value="SOLCAR"/>
    <property type="match status" value="2"/>
</dbReference>
<dbReference type="Gene3D" id="1.50.40.10">
    <property type="entry name" value="Mitochondrial carrier domain"/>
    <property type="match status" value="1"/>
</dbReference>
<evidence type="ECO:0000313" key="8">
    <source>
        <dbReference type="Proteomes" id="UP000192257"/>
    </source>
</evidence>
<keyword evidence="5" id="KW-0813">Transport</keyword>
<dbReference type="Proteomes" id="UP000192257">
    <property type="component" value="Unassembled WGS sequence"/>
</dbReference>
<dbReference type="PANTHER" id="PTHR46080">
    <property type="entry name" value="MITOCHONDRIAL SUBSTRATE CARRIER FAMILY PROTEIN J"/>
    <property type="match status" value="1"/>
</dbReference>
<keyword evidence="8" id="KW-1185">Reference proteome</keyword>
<evidence type="ECO:0000256" key="3">
    <source>
        <dbReference type="ARBA" id="ARBA00023136"/>
    </source>
</evidence>
<dbReference type="EMBL" id="NBCO01000034">
    <property type="protein sequence ID" value="ORC85540.1"/>
    <property type="molecule type" value="Genomic_DNA"/>
</dbReference>
<sequence length="356" mass="39269">MNAVAPPVVNIDTAFVSTPISADETPSPMLTSAVTRSWSHVDRWMLFATLGATSFAYSFFGHPLFLAVTRQQYSTGRLTVRQVLQEMYAHYGVRGLFHGAGMVISGTVISELVYYLIVEYGKEHFPFRTSEQRSLVGGFAADVVSGPLYNPFAVISQVQMVAGNRPGEPCYRSAYQTTRSIIAEQGWRALFRGTLLTLMVSPITGAWWLVYEFLKQRAYNILECASMKSSLTVPFGLRHRLPSGCTSTTDNVIVNSAVGGVSSMVIGVIMNPLYVLRLRLQVNKDVGDRLFPVIWVMTNIFRREGLRAFFKGIHANLFMGAIGGCAFGMTYEGAKKFSDITERSSTPVDALSMISS</sequence>
<comment type="similarity">
    <text evidence="5">Belongs to the mitochondrial carrier (TC 2.A.29) family.</text>
</comment>
<dbReference type="OrthoDB" id="250329at2759"/>
<accession>A0A1X0NN16</accession>
<comment type="subcellular location">
    <subcellularLocation>
        <location evidence="1">Membrane</location>
        <topology evidence="1">Multi-pass membrane protein</topology>
    </subcellularLocation>
</comment>
<gene>
    <name evidence="7" type="ORF">TM35_000341520</name>
</gene>
<feature type="repeat" description="Solcar" evidence="4">
    <location>
        <begin position="129"/>
        <end position="217"/>
    </location>
</feature>
<evidence type="ECO:0000256" key="2">
    <source>
        <dbReference type="ARBA" id="ARBA00022692"/>
    </source>
</evidence>
<dbReference type="GO" id="GO:0016020">
    <property type="term" value="C:membrane"/>
    <property type="evidence" value="ECO:0007669"/>
    <property type="project" value="UniProtKB-SubCell"/>
</dbReference>
<dbReference type="RefSeq" id="XP_028879606.1">
    <property type="nucleotide sequence ID" value="XM_029029050.1"/>
</dbReference>
<feature type="transmembrane region" description="Helical" evidence="6">
    <location>
        <begin position="189"/>
        <end position="210"/>
    </location>
</feature>
<protein>
    <recommendedName>
        <fullName evidence="9">Mitochondrial carrier protein</fullName>
    </recommendedName>
</protein>
<comment type="caution">
    <text evidence="7">The sequence shown here is derived from an EMBL/GenBank/DDBJ whole genome shotgun (WGS) entry which is preliminary data.</text>
</comment>
<evidence type="ECO:0000256" key="1">
    <source>
        <dbReference type="ARBA" id="ARBA00004141"/>
    </source>
</evidence>
<evidence type="ECO:0000313" key="7">
    <source>
        <dbReference type="EMBL" id="ORC85540.1"/>
    </source>
</evidence>
<feature type="transmembrane region" description="Helical" evidence="6">
    <location>
        <begin position="44"/>
        <end position="68"/>
    </location>
</feature>
<keyword evidence="3 4" id="KW-0472">Membrane</keyword>
<name>A0A1X0NN16_9TRYP</name>
<organism evidence="7 8">
    <name type="scientific">Trypanosoma theileri</name>
    <dbReference type="NCBI Taxonomy" id="67003"/>
    <lineage>
        <taxon>Eukaryota</taxon>
        <taxon>Discoba</taxon>
        <taxon>Euglenozoa</taxon>
        <taxon>Kinetoplastea</taxon>
        <taxon>Metakinetoplastina</taxon>
        <taxon>Trypanosomatida</taxon>
        <taxon>Trypanosomatidae</taxon>
        <taxon>Trypanosoma</taxon>
    </lineage>
</organism>
<dbReference type="AlphaFoldDB" id="A0A1X0NN16"/>